<dbReference type="InterPro" id="IPR029058">
    <property type="entry name" value="AB_hydrolase_fold"/>
</dbReference>
<dbReference type="Gene3D" id="3.40.50.1820">
    <property type="entry name" value="alpha/beta hydrolase"/>
    <property type="match status" value="1"/>
</dbReference>
<dbReference type="PANTHER" id="PTHR10655">
    <property type="entry name" value="LYSOPHOSPHOLIPASE-RELATED"/>
    <property type="match status" value="1"/>
</dbReference>
<protein>
    <submittedName>
        <fullName evidence="3">Phospholipase</fullName>
    </submittedName>
</protein>
<dbReference type="InterPro" id="IPR003140">
    <property type="entry name" value="PLipase/COase/thioEstase"/>
</dbReference>
<keyword evidence="4" id="KW-1185">Reference proteome</keyword>
<dbReference type="EMBL" id="MWWX01000018">
    <property type="protein sequence ID" value="OZG60111.1"/>
    <property type="molecule type" value="Genomic_DNA"/>
</dbReference>
<dbReference type="SUPFAM" id="SSF53474">
    <property type="entry name" value="alpha/beta-Hydrolases"/>
    <property type="match status" value="1"/>
</dbReference>
<comment type="caution">
    <text evidence="3">The sequence shown here is derived from an EMBL/GenBank/DDBJ whole genome shotgun (WGS) entry which is preliminary data.</text>
</comment>
<dbReference type="GO" id="GO:0005737">
    <property type="term" value="C:cytoplasm"/>
    <property type="evidence" value="ECO:0007669"/>
    <property type="project" value="TreeGrafter"/>
</dbReference>
<dbReference type="STRING" id="1603886.GCA_001895165_02191"/>
<name>A0A261FLR9_9BIFI</name>
<feature type="domain" description="Phospholipase/carboxylesterase/thioesterase" evidence="2">
    <location>
        <begin position="9"/>
        <end position="204"/>
    </location>
</feature>
<proteinExistence type="inferred from homology"/>
<dbReference type="GO" id="GO:0052689">
    <property type="term" value="F:carboxylic ester hydrolase activity"/>
    <property type="evidence" value="ECO:0007669"/>
    <property type="project" value="TreeGrafter"/>
</dbReference>
<dbReference type="OrthoDB" id="9780848at2"/>
<dbReference type="RefSeq" id="WP_072727032.1">
    <property type="nucleotide sequence ID" value="NZ_BDIS01000031.1"/>
</dbReference>
<accession>A0A261FLR9</accession>
<sequence length="208" mass="23481">MRLRCVQNIETDHAEGERLFVMFHGFGNDESEMVRILDAIYAGSNRAPSHLSFRATYPRPYMGGNYWYPDGCGVAERRRECSRVGDAVVSMLDSPLYRGMRKTLVGFSQGGYLSYRLTVEHPETFDEAVLLSPSFKGEDSTALDAPRTQYILAYGGLDRTIPAEDQRTAREKLSATHGFVDLNYPDMGHAICDQEIADLREFLNVRPI</sequence>
<evidence type="ECO:0000259" key="2">
    <source>
        <dbReference type="Pfam" id="PF02230"/>
    </source>
</evidence>
<evidence type="ECO:0000313" key="4">
    <source>
        <dbReference type="Proteomes" id="UP000216352"/>
    </source>
</evidence>
<evidence type="ECO:0000313" key="3">
    <source>
        <dbReference type="EMBL" id="OZG60111.1"/>
    </source>
</evidence>
<reference evidence="3 4" key="1">
    <citation type="journal article" date="2017" name="BMC Genomics">
        <title>Comparative genomic and phylogenomic analyses of the Bifidobacteriaceae family.</title>
        <authorList>
            <person name="Lugli G.A."/>
            <person name="Milani C."/>
            <person name="Turroni F."/>
            <person name="Duranti S."/>
            <person name="Mancabelli L."/>
            <person name="Mangifesta M."/>
            <person name="Ferrario C."/>
            <person name="Modesto M."/>
            <person name="Mattarelli P."/>
            <person name="Jiri K."/>
            <person name="van Sinderen D."/>
            <person name="Ventura M."/>
        </authorList>
    </citation>
    <scope>NUCLEOTIDE SEQUENCE [LARGE SCALE GENOMIC DNA]</scope>
    <source>
        <strain evidence="3 4">DSM 28807</strain>
    </source>
</reference>
<gene>
    <name evidence="3" type="ORF">BLEM_2051</name>
</gene>
<evidence type="ECO:0000256" key="1">
    <source>
        <dbReference type="ARBA" id="ARBA00006499"/>
    </source>
</evidence>
<dbReference type="GO" id="GO:0008474">
    <property type="term" value="F:palmitoyl-(protein) hydrolase activity"/>
    <property type="evidence" value="ECO:0007669"/>
    <property type="project" value="TreeGrafter"/>
</dbReference>
<dbReference type="Proteomes" id="UP000216352">
    <property type="component" value="Unassembled WGS sequence"/>
</dbReference>
<dbReference type="AlphaFoldDB" id="A0A261FLR9"/>
<dbReference type="InterPro" id="IPR050565">
    <property type="entry name" value="LYPA1-2/EST-like"/>
</dbReference>
<dbReference type="PANTHER" id="PTHR10655:SF70">
    <property type="entry name" value="PHOSPHOLIPASE_CARBOXYLESTERASE_THIOESTERASE DOMAIN-CONTAINING PROTEIN"/>
    <property type="match status" value="1"/>
</dbReference>
<dbReference type="Pfam" id="PF02230">
    <property type="entry name" value="Abhydrolase_2"/>
    <property type="match status" value="1"/>
</dbReference>
<comment type="similarity">
    <text evidence="1">Belongs to the AB hydrolase superfamily. AB hydrolase 2 family.</text>
</comment>
<organism evidence="3 4">
    <name type="scientific">Bifidobacterium lemurum</name>
    <dbReference type="NCBI Taxonomy" id="1603886"/>
    <lineage>
        <taxon>Bacteria</taxon>
        <taxon>Bacillati</taxon>
        <taxon>Actinomycetota</taxon>
        <taxon>Actinomycetes</taxon>
        <taxon>Bifidobacteriales</taxon>
        <taxon>Bifidobacteriaceae</taxon>
        <taxon>Bifidobacterium</taxon>
    </lineage>
</organism>